<reference evidence="2" key="1">
    <citation type="journal article" date="2014" name="Front. Microbiol.">
        <title>High frequency of phylogenetically diverse reductive dehalogenase-homologous genes in deep subseafloor sedimentary metagenomes.</title>
        <authorList>
            <person name="Kawai M."/>
            <person name="Futagami T."/>
            <person name="Toyoda A."/>
            <person name="Takaki Y."/>
            <person name="Nishi S."/>
            <person name="Hori S."/>
            <person name="Arai W."/>
            <person name="Tsubouchi T."/>
            <person name="Morono Y."/>
            <person name="Uchiyama I."/>
            <person name="Ito T."/>
            <person name="Fujiyama A."/>
            <person name="Inagaki F."/>
            <person name="Takami H."/>
        </authorList>
    </citation>
    <scope>NUCLEOTIDE SEQUENCE</scope>
    <source>
        <strain evidence="2">Expedition CK06-06</strain>
    </source>
</reference>
<proteinExistence type="predicted"/>
<dbReference type="AlphaFoldDB" id="X0RUF2"/>
<accession>X0RUF2</accession>
<evidence type="ECO:0000256" key="1">
    <source>
        <dbReference type="SAM" id="MobiDB-lite"/>
    </source>
</evidence>
<organism evidence="2">
    <name type="scientific">marine sediment metagenome</name>
    <dbReference type="NCBI Taxonomy" id="412755"/>
    <lineage>
        <taxon>unclassified sequences</taxon>
        <taxon>metagenomes</taxon>
        <taxon>ecological metagenomes</taxon>
    </lineage>
</organism>
<name>X0RUF2_9ZZZZ</name>
<protein>
    <recommendedName>
        <fullName evidence="3">DUF262 domain-containing protein</fullName>
    </recommendedName>
</protein>
<feature type="non-terminal residue" evidence="2">
    <location>
        <position position="63"/>
    </location>
</feature>
<sequence length="63" mass="7207">MIETALQRIPSEVKDAESAPPNYDISVFPTDFTLEGLHQKWKSGSIIIPEFQRQFVWTQVQAS</sequence>
<gene>
    <name evidence="2" type="ORF">S01H1_15326</name>
</gene>
<feature type="region of interest" description="Disordered" evidence="1">
    <location>
        <begin position="1"/>
        <end position="20"/>
    </location>
</feature>
<comment type="caution">
    <text evidence="2">The sequence shown here is derived from an EMBL/GenBank/DDBJ whole genome shotgun (WGS) entry which is preliminary data.</text>
</comment>
<evidence type="ECO:0000313" key="2">
    <source>
        <dbReference type="EMBL" id="GAF72428.1"/>
    </source>
</evidence>
<evidence type="ECO:0008006" key="3">
    <source>
        <dbReference type="Google" id="ProtNLM"/>
    </source>
</evidence>
<dbReference type="EMBL" id="BARS01008000">
    <property type="protein sequence ID" value="GAF72428.1"/>
    <property type="molecule type" value="Genomic_DNA"/>
</dbReference>